<dbReference type="PANTHER" id="PTHR45914">
    <property type="entry name" value="TRANSCRIPTION FACTOR HEC3-RELATED"/>
    <property type="match status" value="1"/>
</dbReference>
<dbReference type="EMBL" id="JBBPBN010000014">
    <property type="protein sequence ID" value="KAK9025146.1"/>
    <property type="molecule type" value="Genomic_DNA"/>
</dbReference>
<accession>A0ABR2SJH2</accession>
<evidence type="ECO:0000256" key="2">
    <source>
        <dbReference type="ARBA" id="ARBA00023125"/>
    </source>
</evidence>
<sequence>MYVRSFIFLYILYDLYSANGGGFNLLHTDSSAIGCGFNLVPVNQPKAKKPRLENAFPSSSNINFQLPSCSSTSSSIDEPDPEAIAQMKEMIYRAAAFRPVNLGTKVVEKPKMKNVRISTDPQTVATRQRRERISEMIMVL</sequence>
<organism evidence="4 5">
    <name type="scientific">Hibiscus sabdariffa</name>
    <name type="common">roselle</name>
    <dbReference type="NCBI Taxonomy" id="183260"/>
    <lineage>
        <taxon>Eukaryota</taxon>
        <taxon>Viridiplantae</taxon>
        <taxon>Streptophyta</taxon>
        <taxon>Embryophyta</taxon>
        <taxon>Tracheophyta</taxon>
        <taxon>Spermatophyta</taxon>
        <taxon>Magnoliopsida</taxon>
        <taxon>eudicotyledons</taxon>
        <taxon>Gunneridae</taxon>
        <taxon>Pentapetalae</taxon>
        <taxon>rosids</taxon>
        <taxon>malvids</taxon>
        <taxon>Malvales</taxon>
        <taxon>Malvaceae</taxon>
        <taxon>Malvoideae</taxon>
        <taxon>Hibiscus</taxon>
    </lineage>
</organism>
<gene>
    <name evidence="4" type="ORF">V6N11_065043</name>
</gene>
<dbReference type="PANTHER" id="PTHR45914:SF12">
    <property type="entry name" value="TRANSCRIPTION FACTOR BHLH87"/>
    <property type="match status" value="1"/>
</dbReference>
<reference evidence="4 5" key="1">
    <citation type="journal article" date="2024" name="G3 (Bethesda)">
        <title>Genome assembly of Hibiscus sabdariffa L. provides insights into metabolisms of medicinal natural products.</title>
        <authorList>
            <person name="Kim T."/>
        </authorList>
    </citation>
    <scope>NUCLEOTIDE SEQUENCE [LARGE SCALE GENOMIC DNA]</scope>
    <source>
        <strain evidence="4">TK-2024</strain>
        <tissue evidence="4">Old leaves</tissue>
    </source>
</reference>
<dbReference type="InterPro" id="IPR045843">
    <property type="entry name" value="IND-like"/>
</dbReference>
<comment type="caution">
    <text evidence="4">The sequence shown here is derived from an EMBL/GenBank/DDBJ whole genome shotgun (WGS) entry which is preliminary data.</text>
</comment>
<name>A0ABR2SJH2_9ROSI</name>
<evidence type="ECO:0000256" key="3">
    <source>
        <dbReference type="ARBA" id="ARBA00023242"/>
    </source>
</evidence>
<comment type="subcellular location">
    <subcellularLocation>
        <location evidence="1">Nucleus</location>
    </subcellularLocation>
</comment>
<protein>
    <submittedName>
        <fullName evidence="4">Uncharacterized protein</fullName>
    </submittedName>
</protein>
<evidence type="ECO:0000313" key="4">
    <source>
        <dbReference type="EMBL" id="KAK9025146.1"/>
    </source>
</evidence>
<keyword evidence="3" id="KW-0539">Nucleus</keyword>
<evidence type="ECO:0000313" key="5">
    <source>
        <dbReference type="Proteomes" id="UP001396334"/>
    </source>
</evidence>
<evidence type="ECO:0000256" key="1">
    <source>
        <dbReference type="ARBA" id="ARBA00004123"/>
    </source>
</evidence>
<keyword evidence="5" id="KW-1185">Reference proteome</keyword>
<dbReference type="Proteomes" id="UP001396334">
    <property type="component" value="Unassembled WGS sequence"/>
</dbReference>
<proteinExistence type="predicted"/>
<keyword evidence="2" id="KW-0238">DNA-binding</keyword>